<evidence type="ECO:0000313" key="2">
    <source>
        <dbReference type="Proteomes" id="UP000198531"/>
    </source>
</evidence>
<keyword evidence="2" id="KW-1185">Reference proteome</keyword>
<evidence type="ECO:0000313" key="1">
    <source>
        <dbReference type="EMBL" id="SFR41923.1"/>
    </source>
</evidence>
<dbReference type="AlphaFoldDB" id="A0A1I6GI76"/>
<sequence length="44" mass="5013">MERCRNCGGIVVLVDDNGAEYPETRVEFYECDECGLEQREVLTA</sequence>
<proteinExistence type="predicted"/>
<organism evidence="1 2">
    <name type="scientific">Halogeometricum rufum</name>
    <dbReference type="NCBI Taxonomy" id="553469"/>
    <lineage>
        <taxon>Archaea</taxon>
        <taxon>Methanobacteriati</taxon>
        <taxon>Methanobacteriota</taxon>
        <taxon>Stenosarchaea group</taxon>
        <taxon>Halobacteria</taxon>
        <taxon>Halobacteriales</taxon>
        <taxon>Haloferacaceae</taxon>
        <taxon>Halogeometricum</taxon>
    </lineage>
</organism>
<reference evidence="2" key="1">
    <citation type="submission" date="2016-10" db="EMBL/GenBank/DDBJ databases">
        <authorList>
            <person name="Varghese N."/>
            <person name="Submissions S."/>
        </authorList>
    </citation>
    <scope>NUCLEOTIDE SEQUENCE [LARGE SCALE GENOMIC DNA]</scope>
    <source>
        <strain evidence="2">CGMCC 1.7736</strain>
    </source>
</reference>
<gene>
    <name evidence="1" type="ORF">SAMN04487947_1201</name>
</gene>
<name>A0A1I6GI76_9EURY</name>
<dbReference type="EMBL" id="FOYT01000001">
    <property type="protein sequence ID" value="SFR41923.1"/>
    <property type="molecule type" value="Genomic_DNA"/>
</dbReference>
<dbReference type="Proteomes" id="UP000198531">
    <property type="component" value="Unassembled WGS sequence"/>
</dbReference>
<accession>A0A1I6GI76</accession>
<dbReference type="RefSeq" id="WP_281246517.1">
    <property type="nucleotide sequence ID" value="NZ_FOYT01000001.1"/>
</dbReference>
<protein>
    <recommendedName>
        <fullName evidence="3">Small CPxCG-related zinc finger protein</fullName>
    </recommendedName>
</protein>
<evidence type="ECO:0008006" key="3">
    <source>
        <dbReference type="Google" id="ProtNLM"/>
    </source>
</evidence>